<gene>
    <name evidence="1" type="ORF">AB0763_06935</name>
</gene>
<dbReference type="AlphaFoldDB" id="A0AB39H956"/>
<dbReference type="RefSeq" id="WP_306100019.1">
    <property type="nucleotide sequence ID" value="NZ_CP162601.1"/>
</dbReference>
<proteinExistence type="predicted"/>
<accession>A0AB39H956</accession>
<reference evidence="1" key="1">
    <citation type="submission" date="2024-07" db="EMBL/GenBank/DDBJ databases">
        <title>Genome Analysis of a Potential Novel Vibrio Species Secreting pH- and Thermo-stable Alginate Lyase and its Application in Producing Alginate Oligosaccharides.</title>
        <authorList>
            <person name="Huang H."/>
            <person name="Bao K."/>
        </authorList>
    </citation>
    <scope>NUCLEOTIDE SEQUENCE</scope>
    <source>
        <strain evidence="1">HB236076</strain>
    </source>
</reference>
<dbReference type="EMBL" id="CP162601">
    <property type="protein sequence ID" value="XDK23977.1"/>
    <property type="molecule type" value="Genomic_DNA"/>
</dbReference>
<organism evidence="1">
    <name type="scientific">Vibrio sp. HB236076</name>
    <dbReference type="NCBI Taxonomy" id="3232307"/>
    <lineage>
        <taxon>Bacteria</taxon>
        <taxon>Pseudomonadati</taxon>
        <taxon>Pseudomonadota</taxon>
        <taxon>Gammaproteobacteria</taxon>
        <taxon>Vibrionales</taxon>
        <taxon>Vibrionaceae</taxon>
        <taxon>Vibrio</taxon>
    </lineage>
</organism>
<name>A0AB39H956_9VIBR</name>
<protein>
    <submittedName>
        <fullName evidence="1">Uncharacterized protein</fullName>
    </submittedName>
</protein>
<evidence type="ECO:0000313" key="1">
    <source>
        <dbReference type="EMBL" id="XDK23977.1"/>
    </source>
</evidence>
<dbReference type="KEGG" id="vih:AB0763_06935"/>
<sequence>MPAQKLTPARVIHLIIVLLVLSTAFFWRTFNPTDAAPILLECQPSKTCQFHDKDSQGELRNVRQDQWQLRVFDTKLSEKARWRVQAKGAQKIVQLDVNQWIITGDQTETITLMFEQEPAVKFELSR</sequence>